<organism evidence="3 4">
    <name type="scientific">Theileria parva</name>
    <name type="common">East coast fever infection agent</name>
    <dbReference type="NCBI Taxonomy" id="5875"/>
    <lineage>
        <taxon>Eukaryota</taxon>
        <taxon>Sar</taxon>
        <taxon>Alveolata</taxon>
        <taxon>Apicomplexa</taxon>
        <taxon>Aconoidasida</taxon>
        <taxon>Piroplasmida</taxon>
        <taxon>Theileriidae</taxon>
        <taxon>Theileria</taxon>
    </lineage>
</organism>
<protein>
    <recommendedName>
        <fullName evidence="5">SfiI-subtelomeric related protein family member</fullName>
    </recommendedName>
</protein>
<proteinExistence type="predicted"/>
<keyword evidence="4" id="KW-1185">Reference proteome</keyword>
<dbReference type="InterPro" id="IPR007480">
    <property type="entry name" value="DUF529"/>
</dbReference>
<keyword evidence="2" id="KW-0732">Signal</keyword>
<dbReference type="AlphaFoldDB" id="Q4N384"/>
<accession>Q4N384</accession>
<evidence type="ECO:0008006" key="5">
    <source>
        <dbReference type="Google" id="ProtNLM"/>
    </source>
</evidence>
<evidence type="ECO:0000313" key="3">
    <source>
        <dbReference type="EMBL" id="EAN31455.1"/>
    </source>
</evidence>
<feature type="chain" id="PRO_5004241627" description="SfiI-subtelomeric related protein family member" evidence="2">
    <location>
        <begin position="23"/>
        <end position="284"/>
    </location>
</feature>
<feature type="compositionally biased region" description="Low complexity" evidence="1">
    <location>
        <begin position="254"/>
        <end position="272"/>
    </location>
</feature>
<evidence type="ECO:0000256" key="2">
    <source>
        <dbReference type="SAM" id="SignalP"/>
    </source>
</evidence>
<dbReference type="KEGG" id="tpv:TP04_0103"/>
<evidence type="ECO:0000256" key="1">
    <source>
        <dbReference type="SAM" id="MobiDB-lite"/>
    </source>
</evidence>
<sequence length="284" mass="30799">MKFEILIFIAVLGSCPYKSVYGVDGNASSQSTGATTGQTSVTPQSTTPASGTTPAAKTGATTDNTGLTLDIKKTSSTTEFEYSKDGEFKTYTPKSGHTISKIVKGNNDIWTATDNDHAVKVARKGSGSCKKHIAILLKSSKFILLQKEGKKKPWKDVTGERYDITKLKFYGDDAELKVTDYKIDLLGRDKTFAFVYEFTGANCKKIKFGDEDIWKSTDDRKYSTIKKFSLGLVSNDFFVRKSENEFKKLELNLSTTPGSGTTTTPGQDCTGTPATGQGGSSPSN</sequence>
<feature type="signal peptide" evidence="2">
    <location>
        <begin position="1"/>
        <end position="22"/>
    </location>
</feature>
<name>Q4N384_THEPA</name>
<reference evidence="3 4" key="1">
    <citation type="journal article" date="2005" name="Science">
        <title>Genome sequence of Theileria parva, a bovine pathogen that transforms lymphocytes.</title>
        <authorList>
            <person name="Gardner M.J."/>
            <person name="Bishop R."/>
            <person name="Shah T."/>
            <person name="de Villiers E.P."/>
            <person name="Carlton J.M."/>
            <person name="Hall N."/>
            <person name="Ren Q."/>
            <person name="Paulsen I.T."/>
            <person name="Pain A."/>
            <person name="Berriman M."/>
            <person name="Wilson R.J.M."/>
            <person name="Sato S."/>
            <person name="Ralph S.A."/>
            <person name="Mann D.J."/>
            <person name="Xiong Z."/>
            <person name="Shallom S.J."/>
            <person name="Weidman J."/>
            <person name="Jiang L."/>
            <person name="Lynn J."/>
            <person name="Weaver B."/>
            <person name="Shoaibi A."/>
            <person name="Domingo A.R."/>
            <person name="Wasawo D."/>
            <person name="Crabtree J."/>
            <person name="Wortman J.R."/>
            <person name="Haas B."/>
            <person name="Angiuoli S.V."/>
            <person name="Creasy T.H."/>
            <person name="Lu C."/>
            <person name="Suh B."/>
            <person name="Silva J.C."/>
            <person name="Utterback T.R."/>
            <person name="Feldblyum T.V."/>
            <person name="Pertea M."/>
            <person name="Allen J."/>
            <person name="Nierman W.C."/>
            <person name="Taracha E.L.N."/>
            <person name="Salzberg S.L."/>
            <person name="White O.R."/>
            <person name="Fitzhugh H.A."/>
            <person name="Morzaria S."/>
            <person name="Venter J.C."/>
            <person name="Fraser C.M."/>
            <person name="Nene V."/>
        </authorList>
    </citation>
    <scope>NUCLEOTIDE SEQUENCE [LARGE SCALE GENOMIC DNA]</scope>
    <source>
        <strain evidence="3 4">Muguga</strain>
    </source>
</reference>
<dbReference type="RefSeq" id="XP_763738.1">
    <property type="nucleotide sequence ID" value="XM_758645.1"/>
</dbReference>
<dbReference type="GeneID" id="3500694"/>
<dbReference type="PROSITE" id="PS51257">
    <property type="entry name" value="PROKAR_LIPOPROTEIN"/>
    <property type="match status" value="1"/>
</dbReference>
<dbReference type="EMBL" id="AAGK01000004">
    <property type="protein sequence ID" value="EAN31455.1"/>
    <property type="molecule type" value="Genomic_DNA"/>
</dbReference>
<gene>
    <name evidence="3" type="ordered locus">TP04_0103</name>
</gene>
<feature type="region of interest" description="Disordered" evidence="1">
    <location>
        <begin position="28"/>
        <end position="64"/>
    </location>
</feature>
<dbReference type="InParanoid" id="Q4N384"/>
<feature type="region of interest" description="Disordered" evidence="1">
    <location>
        <begin position="253"/>
        <end position="284"/>
    </location>
</feature>
<dbReference type="Pfam" id="PF04385">
    <property type="entry name" value="FAINT"/>
    <property type="match status" value="2"/>
</dbReference>
<dbReference type="Proteomes" id="UP000001949">
    <property type="component" value="Unassembled WGS sequence"/>
</dbReference>
<dbReference type="VEuPathDB" id="PiroplasmaDB:TpMuguga_04g00103"/>
<comment type="caution">
    <text evidence="3">The sequence shown here is derived from an EMBL/GenBank/DDBJ whole genome shotgun (WGS) entry which is preliminary data.</text>
</comment>
<evidence type="ECO:0000313" key="4">
    <source>
        <dbReference type="Proteomes" id="UP000001949"/>
    </source>
</evidence>
<dbReference type="OMA" id="ATDNDHA"/>
<feature type="compositionally biased region" description="Low complexity" evidence="1">
    <location>
        <begin position="28"/>
        <end position="62"/>
    </location>
</feature>
<dbReference type="eggNOG" id="ENOG502QU51">
    <property type="taxonomic scope" value="Eukaryota"/>
</dbReference>